<evidence type="ECO:0000256" key="8">
    <source>
        <dbReference type="ARBA" id="ARBA00022679"/>
    </source>
</evidence>
<dbReference type="Pfam" id="PF22958">
    <property type="entry name" value="Ltn1_1st"/>
    <property type="match status" value="1"/>
</dbReference>
<evidence type="ECO:0000256" key="2">
    <source>
        <dbReference type="ARBA" id="ARBA00004514"/>
    </source>
</evidence>
<comment type="pathway">
    <text evidence="3 16">Protein modification; protein ubiquitination.</text>
</comment>
<evidence type="ECO:0000259" key="18">
    <source>
        <dbReference type="PROSITE" id="PS50089"/>
    </source>
</evidence>
<dbReference type="FunFam" id="3.30.40.10:FF:000038">
    <property type="entry name" value="E3 ubiquitin-protein ligase listerin"/>
    <property type="match status" value="1"/>
</dbReference>
<dbReference type="InterPro" id="IPR054478">
    <property type="entry name" value="LTN1_UBC"/>
</dbReference>
<accession>S2JJ56</accession>
<feature type="domain" description="RING-CH-type" evidence="19">
    <location>
        <begin position="1682"/>
        <end position="1740"/>
    </location>
</feature>
<dbReference type="InParanoid" id="S2JJ56"/>
<dbReference type="InterPro" id="IPR054477">
    <property type="entry name" value="LTN1_E3_ligase_6th"/>
</dbReference>
<dbReference type="InterPro" id="IPR001841">
    <property type="entry name" value="Znf_RING"/>
</dbReference>
<dbReference type="SMART" id="SM00744">
    <property type="entry name" value="RINGv"/>
    <property type="match status" value="1"/>
</dbReference>
<evidence type="ECO:0000256" key="3">
    <source>
        <dbReference type="ARBA" id="ARBA00004906"/>
    </source>
</evidence>
<reference evidence="21" key="1">
    <citation type="submission" date="2013-05" db="EMBL/GenBank/DDBJ databases">
        <title>The Genome sequence of Mucor circinelloides f. circinelloides 1006PhL.</title>
        <authorList>
            <consortium name="The Broad Institute Genomics Platform"/>
            <person name="Cuomo C."/>
            <person name="Earl A."/>
            <person name="Findley K."/>
            <person name="Lee S.C."/>
            <person name="Walker B."/>
            <person name="Young S."/>
            <person name="Zeng Q."/>
            <person name="Gargeya S."/>
            <person name="Fitzgerald M."/>
            <person name="Haas B."/>
            <person name="Abouelleil A."/>
            <person name="Allen A.W."/>
            <person name="Alvarado L."/>
            <person name="Arachchi H.M."/>
            <person name="Berlin A.M."/>
            <person name="Chapman S.B."/>
            <person name="Gainer-Dewar J."/>
            <person name="Goldberg J."/>
            <person name="Griggs A."/>
            <person name="Gujja S."/>
            <person name="Hansen M."/>
            <person name="Howarth C."/>
            <person name="Imamovic A."/>
            <person name="Ireland A."/>
            <person name="Larimer J."/>
            <person name="McCowan C."/>
            <person name="Murphy C."/>
            <person name="Pearson M."/>
            <person name="Poon T.W."/>
            <person name="Priest M."/>
            <person name="Roberts A."/>
            <person name="Saif S."/>
            <person name="Shea T."/>
            <person name="Sisk P."/>
            <person name="Sykes S."/>
            <person name="Wortman J."/>
            <person name="Nusbaum C."/>
            <person name="Birren B."/>
        </authorList>
    </citation>
    <scope>NUCLEOTIDE SEQUENCE [LARGE SCALE GENOMIC DNA]</scope>
    <source>
        <strain evidence="21">1006PhL</strain>
    </source>
</reference>
<dbReference type="GO" id="GO:0061630">
    <property type="term" value="F:ubiquitin protein ligase activity"/>
    <property type="evidence" value="ECO:0007669"/>
    <property type="project" value="UniProtKB-UniRule"/>
</dbReference>
<dbReference type="Pfam" id="PF23009">
    <property type="entry name" value="UBC_like"/>
    <property type="match status" value="1"/>
</dbReference>
<keyword evidence="11 15" id="KW-0863">Zinc-finger</keyword>
<name>S2JJ56_MUCC1</name>
<keyword evidence="8 16" id="KW-0808">Transferase</keyword>
<dbReference type="SUPFAM" id="SSF48371">
    <property type="entry name" value="ARM repeat"/>
    <property type="match status" value="1"/>
</dbReference>
<proteinExistence type="inferred from homology"/>
<feature type="region of interest" description="Disordered" evidence="17">
    <location>
        <begin position="50"/>
        <end position="69"/>
    </location>
</feature>
<dbReference type="InterPro" id="IPR013083">
    <property type="entry name" value="Znf_RING/FYVE/PHD"/>
</dbReference>
<dbReference type="OrthoDB" id="6108at2759"/>
<comment type="catalytic activity">
    <reaction evidence="1 16">
        <text>S-ubiquitinyl-[E2 ubiquitin-conjugating enzyme]-L-cysteine + [acceptor protein]-L-lysine = [E2 ubiquitin-conjugating enzyme]-L-cysteine + N(6)-ubiquitinyl-[acceptor protein]-L-lysine.</text>
        <dbReference type="EC" id="2.3.2.27"/>
    </reaction>
</comment>
<dbReference type="GO" id="GO:0072344">
    <property type="term" value="P:rescue of stalled ribosome"/>
    <property type="evidence" value="ECO:0007669"/>
    <property type="project" value="UniProtKB-UniRule"/>
</dbReference>
<feature type="compositionally biased region" description="Polar residues" evidence="17">
    <location>
        <begin position="50"/>
        <end position="62"/>
    </location>
</feature>
<comment type="subunit">
    <text evidence="16">Component of the ribosome quality control complex (RQC).</text>
</comment>
<evidence type="ECO:0000256" key="5">
    <source>
        <dbReference type="ARBA" id="ARBA00012483"/>
    </source>
</evidence>
<dbReference type="eggNOG" id="KOG0803">
    <property type="taxonomic scope" value="Eukaryota"/>
</dbReference>
<evidence type="ECO:0000256" key="16">
    <source>
        <dbReference type="RuleBase" id="RU367090"/>
    </source>
</evidence>
<comment type="subcellular location">
    <subcellularLocation>
        <location evidence="2">Cytoplasm</location>
        <location evidence="2">Cytosol</location>
    </subcellularLocation>
</comment>
<evidence type="ECO:0000256" key="4">
    <source>
        <dbReference type="ARBA" id="ARBA00007997"/>
    </source>
</evidence>
<dbReference type="InterPro" id="IPR054476">
    <property type="entry name" value="Ltn1_N"/>
</dbReference>
<evidence type="ECO:0000256" key="6">
    <source>
        <dbReference type="ARBA" id="ARBA00017157"/>
    </source>
</evidence>
<evidence type="ECO:0000256" key="15">
    <source>
        <dbReference type="PROSITE-ProRule" id="PRU00175"/>
    </source>
</evidence>
<gene>
    <name evidence="20" type="ORF">HMPREF1544_10691</name>
</gene>
<evidence type="ECO:0000313" key="20">
    <source>
        <dbReference type="EMBL" id="EPB82568.1"/>
    </source>
</evidence>
<dbReference type="InterPro" id="IPR016024">
    <property type="entry name" value="ARM-type_fold"/>
</dbReference>
<dbReference type="PANTHER" id="PTHR12389">
    <property type="entry name" value="ZINC FINGER PROTEIN 294"/>
    <property type="match status" value="1"/>
</dbReference>
<evidence type="ECO:0000256" key="12">
    <source>
        <dbReference type="ARBA" id="ARBA00022786"/>
    </source>
</evidence>
<evidence type="ECO:0000259" key="19">
    <source>
        <dbReference type="PROSITE" id="PS51292"/>
    </source>
</evidence>
<dbReference type="PANTHER" id="PTHR12389:SF0">
    <property type="entry name" value="E3 UBIQUITIN-PROTEIN LIGASE LISTERIN"/>
    <property type="match status" value="1"/>
</dbReference>
<evidence type="ECO:0000256" key="14">
    <source>
        <dbReference type="ARBA" id="ARBA00055150"/>
    </source>
</evidence>
<dbReference type="GO" id="GO:1990116">
    <property type="term" value="P:ribosome-associated ubiquitin-dependent protein catabolic process"/>
    <property type="evidence" value="ECO:0007669"/>
    <property type="project" value="UniProtKB-UniRule"/>
</dbReference>
<evidence type="ECO:0000256" key="9">
    <source>
        <dbReference type="ARBA" id="ARBA00022723"/>
    </source>
</evidence>
<dbReference type="InterPro" id="IPR039795">
    <property type="entry name" value="LTN1/Rkr1"/>
</dbReference>
<dbReference type="InterPro" id="IPR039804">
    <property type="entry name" value="RING-CH-C4HC3_LTN1"/>
</dbReference>
<comment type="function">
    <text evidence="16">E3 ubiquitin-protein ligase. Component of the ribosome quality control complex (RQC), a ribosome-associated complex that mediates ubiquitination and extraction of incompletely synthesized nascent chains for proteasomal degradation.</text>
</comment>
<comment type="function">
    <text evidence="14">E3 ubiquitin-protein ligase component of the ribosome quality control complex (RQC), a ribosome-associated complex that mediates ubiquitination and extraction of incompletely synthesized nascent chains for proteasomal degradation. Mediates ubiquitination of proteins derived from mRNAs lacking stop codons (non-stop proteins) and other translation arrest products induced by poly-lysine sequences and tandem rare codons. Ubiquitination leads to CDC48 recruitment for extraction and degradation of the incomplete translation product. May indirectly play a role in chromatin function and transcription.</text>
</comment>
<evidence type="ECO:0000256" key="17">
    <source>
        <dbReference type="SAM" id="MobiDB-lite"/>
    </source>
</evidence>
<keyword evidence="10" id="KW-0677">Repeat</keyword>
<evidence type="ECO:0000256" key="1">
    <source>
        <dbReference type="ARBA" id="ARBA00000900"/>
    </source>
</evidence>
<dbReference type="FunCoup" id="S2JJ56">
    <property type="interactions" value="545"/>
</dbReference>
<evidence type="ECO:0000313" key="21">
    <source>
        <dbReference type="Proteomes" id="UP000014254"/>
    </source>
</evidence>
<keyword evidence="13 16" id="KW-0862">Zinc</keyword>
<keyword evidence="21" id="KW-1185">Reference proteome</keyword>
<feature type="domain" description="RING-type" evidence="18">
    <location>
        <begin position="1690"/>
        <end position="1737"/>
    </location>
</feature>
<dbReference type="UniPathway" id="UPA00143"/>
<keyword evidence="9 16" id="KW-0479">Metal-binding</keyword>
<evidence type="ECO:0000256" key="10">
    <source>
        <dbReference type="ARBA" id="ARBA00022737"/>
    </source>
</evidence>
<dbReference type="CDD" id="cd16491">
    <property type="entry name" value="RING-CH-C4HC3_LTN1"/>
    <property type="match status" value="1"/>
</dbReference>
<comment type="similarity">
    <text evidence="4 16">Belongs to the LTN1 family.</text>
</comment>
<dbReference type="InterPro" id="IPR011016">
    <property type="entry name" value="Znf_RING-CH"/>
</dbReference>
<dbReference type="PROSITE" id="PS50089">
    <property type="entry name" value="ZF_RING_2"/>
    <property type="match status" value="1"/>
</dbReference>
<keyword evidence="7" id="KW-0963">Cytoplasm</keyword>
<dbReference type="OMA" id="IYGSHWE"/>
<evidence type="ECO:0000256" key="7">
    <source>
        <dbReference type="ARBA" id="ARBA00022490"/>
    </source>
</evidence>
<dbReference type="VEuPathDB" id="FungiDB:HMPREF1544_10691"/>
<dbReference type="Proteomes" id="UP000014254">
    <property type="component" value="Unassembled WGS sequence"/>
</dbReference>
<dbReference type="Pfam" id="PF13639">
    <property type="entry name" value="zf-RING_2"/>
    <property type="match status" value="1"/>
</dbReference>
<dbReference type="Gene3D" id="3.30.40.10">
    <property type="entry name" value="Zinc/RING finger domain, C3HC4 (zinc finger)"/>
    <property type="match status" value="1"/>
</dbReference>
<dbReference type="EC" id="2.3.2.27" evidence="5 16"/>
<dbReference type="GO" id="GO:0008270">
    <property type="term" value="F:zinc ion binding"/>
    <property type="evidence" value="ECO:0007669"/>
    <property type="project" value="UniProtKB-KW"/>
</dbReference>
<feature type="region of interest" description="Disordered" evidence="17">
    <location>
        <begin position="1"/>
        <end position="24"/>
    </location>
</feature>
<dbReference type="Pfam" id="PF22999">
    <property type="entry name" value="LTN1_E3_ligase_6th"/>
    <property type="match status" value="1"/>
</dbReference>
<keyword evidence="12 16" id="KW-0833">Ubl conjugation pathway</keyword>
<dbReference type="SUPFAM" id="SSF57850">
    <property type="entry name" value="RING/U-box"/>
    <property type="match status" value="1"/>
</dbReference>
<dbReference type="GO" id="GO:1990112">
    <property type="term" value="C:RQC complex"/>
    <property type="evidence" value="ECO:0007669"/>
    <property type="project" value="UniProtKB-UniRule"/>
</dbReference>
<sequence length="1740" mass="195084">MGRPTKPRVKGNMQPASSSRAAELAASGNSLSFENLGGFAQFVGTPTTSGIMNSRPATPSSSDGHESAALPDLDPELVVILKKVSKRDAVTKLKALEEMEAYLQSNKNVVGHILHNWVTVYSKLVLEVDRRVRLVANQVHALITANAKKKLAPLLKEFIGPWLLSMNDQSKDIARVAQNAFESVFAEDKRLGVISFCQKEILDYVTDMLLFKTAETLSDARYVSKEDMLSKYARVVASCFQVVSYLITGLSAEERLKCQAEYDIILDDTTMWKKFSTHNNPVIRKALYMFIKTLLLSWIDAVEPRLDLICPQFYASVFAEKDTATHSDMWDALLLMTKKLPISWLIIGRKKPALPKLYNFLRNGLNGSVSIAYPSMLALLANLPDDLKNSPNFYTDVFDNFWKGLSAEHIDKTNSHIFLNAYTECIVYFAITLSKSNDEESSKSATALIEGTLWDVVKVYFLNSRDNKINEKLDVSNYAIIAKHLTVLASVDSVKNCMKTFWTNLDELLVQTVVDCGSVVTRAPLDMDVFCPKTGGFLAAISSEVKATNNPKHADLISYTNDLAKRLLLASVESSIVHKDKSFGLLILANQLINTYPVQDTKGLVYATEQSLTLLDDGPENTSASLASYYVTLISKLDDKSESVKLWNTLMNKLSAMFSKEGLELQSAMTLVLVLEQVHAEKITLDASYQCNSLDKIVQDSALVRLNEAAIIVPRPVLESIVSWSLSHHLSFGILSDDCANTVVKALEANLLEFNRYQYVEKATLALPEPAIQVLKSALSTLIILQKVAKDKKHAVALTQTSDNIICEVFDAMFVTAKTPHEEEEQAKAEDNEELSLQISQRAAAVWDLLASAVLVDDSQLQSALVQRVKLSITDIQYSASPSDSVRRVNKLLAIVSSSAISDILGTEQDWEALSSVPLGQNTNEYLTLGILDVYASLSVEPLVDDLGELRPVTYDIYGLSSFARFALFLGEFLSNAQARREFFAQGDRDWVIRQLMIVCIACEQGFLVPDTCRLWEVKAIEGVHVFVQSANQVFNEWLTESLSEIDNVSAWNNILIESVLAKATSNQGRLANFVAQLLLTQASNHPALSAQLLQRVIQRLVILLDWQAADVEKWLPLIKAESDQLDLLSKVSILKSFKGILSNTDSFKHYQSDLSSKLSGITSQEQFDFDLEDPDLKKKKNWSLLTLLNASSLKLGAFDIPRQRLMYLIQGIRPLLSDADSDFSSDQQKARIQAQLAQLLKHLAESVQDVPGSHWSFFLECCFGWITLADTTQPEELLVVYHALDVFNTLSLLSGEGGNDELHDAVQDMMPALSKSLLQLMANEEKYLQQQKRDENNHARLVYQTLLSDLLEHIPEKTLIDNDCFDNLNALIRTPNEVLQKRAYLLLKKYIAHRVQDLSVKLEFTETSEEETHASIDDAIFDVILNPPDLSGWQSVGIEEHTVHEALGYLLTWMLMFDHFTDITFKLKQEYTAQLKDQEAVSHLMPILCKILSVGQQQGSKSFDLAPWSIVEYDTDGFDSSSEMSFLVLASHLYYRALTHIPSLVRLWWIDCKHRQLTIAVETYTEKYFSQQLISNEMDLVNRPDVKTQLEENDDNEFTVKTLKAAGEVTATYRVDEQNMQIAIKMPSNFPLRQIDVEGVQKVGVNDKQWRGWMFAVAAVIGSQNGNIVDALTVFKRNVNLHFNGVEDCTICYSIISIQDRSIPTKQCRTCKNKFHSSCLYKWFRSSNSASCPLCRTVF</sequence>
<dbReference type="GO" id="GO:0016567">
    <property type="term" value="P:protein ubiquitination"/>
    <property type="evidence" value="ECO:0007669"/>
    <property type="project" value="UniProtKB-UniPathway"/>
</dbReference>
<organism evidence="20 21">
    <name type="scientific">Mucor circinelloides f. circinelloides (strain 1006PhL)</name>
    <name type="common">Mucormycosis agent</name>
    <name type="synonym">Calyptromyces circinelloides</name>
    <dbReference type="NCBI Taxonomy" id="1220926"/>
    <lineage>
        <taxon>Eukaryota</taxon>
        <taxon>Fungi</taxon>
        <taxon>Fungi incertae sedis</taxon>
        <taxon>Mucoromycota</taxon>
        <taxon>Mucoromycotina</taxon>
        <taxon>Mucoromycetes</taxon>
        <taxon>Mucorales</taxon>
        <taxon>Mucorineae</taxon>
        <taxon>Mucoraceae</taxon>
        <taxon>Mucor</taxon>
    </lineage>
</organism>
<evidence type="ECO:0000256" key="13">
    <source>
        <dbReference type="ARBA" id="ARBA00022833"/>
    </source>
</evidence>
<dbReference type="STRING" id="1220926.S2JJ56"/>
<dbReference type="PROSITE" id="PS51292">
    <property type="entry name" value="ZF_RING_CH"/>
    <property type="match status" value="1"/>
</dbReference>
<dbReference type="GO" id="GO:0043023">
    <property type="term" value="F:ribosomal large subunit binding"/>
    <property type="evidence" value="ECO:0007669"/>
    <property type="project" value="TreeGrafter"/>
</dbReference>
<dbReference type="EMBL" id="KE124108">
    <property type="protein sequence ID" value="EPB82568.1"/>
    <property type="molecule type" value="Genomic_DNA"/>
</dbReference>
<dbReference type="GO" id="GO:0005829">
    <property type="term" value="C:cytosol"/>
    <property type="evidence" value="ECO:0007669"/>
    <property type="project" value="UniProtKB-SubCell"/>
</dbReference>
<evidence type="ECO:0000256" key="11">
    <source>
        <dbReference type="ARBA" id="ARBA00022771"/>
    </source>
</evidence>
<protein>
    <recommendedName>
        <fullName evidence="6 16">E3 ubiquitin-protein ligase listerin</fullName>
        <ecNumber evidence="5 16">2.3.2.27</ecNumber>
    </recommendedName>
    <alternativeName>
        <fullName evidence="16">RING-type E3 ubiquitin transferase listerin</fullName>
    </alternativeName>
</protein>